<comment type="caution">
    <text evidence="2">The sequence shown here is derived from an EMBL/GenBank/DDBJ whole genome shotgun (WGS) entry which is preliminary data.</text>
</comment>
<keyword evidence="1" id="KW-0472">Membrane</keyword>
<proteinExistence type="predicted"/>
<dbReference type="Proteomes" id="UP000249282">
    <property type="component" value="Unassembled WGS sequence"/>
</dbReference>
<protein>
    <submittedName>
        <fullName evidence="2">IS5/IS1182 family transposase</fullName>
    </submittedName>
</protein>
<name>A0A2W5U2S2_ACIJO</name>
<feature type="transmembrane region" description="Helical" evidence="1">
    <location>
        <begin position="7"/>
        <end position="25"/>
    </location>
</feature>
<accession>A0A2W5U2S2</accession>
<keyword evidence="1" id="KW-0812">Transmembrane</keyword>
<reference evidence="2 3" key="1">
    <citation type="submission" date="2017-11" db="EMBL/GenBank/DDBJ databases">
        <title>Infants hospitalized years apart are colonized by the same room-sourced microbial strains.</title>
        <authorList>
            <person name="Brooks B."/>
            <person name="Olm M.R."/>
            <person name="Firek B.A."/>
            <person name="Baker R."/>
            <person name="Thomas B.C."/>
            <person name="Morowitz M.J."/>
            <person name="Banfield J.F."/>
        </authorList>
    </citation>
    <scope>NUCLEOTIDE SEQUENCE [LARGE SCALE GENOMIC DNA]</scope>
    <source>
        <strain evidence="2">S2_003_000_R3_20</strain>
    </source>
</reference>
<organism evidence="2 3">
    <name type="scientific">Acinetobacter johnsonii</name>
    <dbReference type="NCBI Taxonomy" id="40214"/>
    <lineage>
        <taxon>Bacteria</taxon>
        <taxon>Pseudomonadati</taxon>
        <taxon>Pseudomonadota</taxon>
        <taxon>Gammaproteobacteria</taxon>
        <taxon>Moraxellales</taxon>
        <taxon>Moraxellaceae</taxon>
        <taxon>Acinetobacter</taxon>
    </lineage>
</organism>
<feature type="non-terminal residue" evidence="2">
    <location>
        <position position="1"/>
    </location>
</feature>
<evidence type="ECO:0000313" key="3">
    <source>
        <dbReference type="Proteomes" id="UP000249282"/>
    </source>
</evidence>
<evidence type="ECO:0000256" key="1">
    <source>
        <dbReference type="SAM" id="Phobius"/>
    </source>
</evidence>
<sequence length="26" mass="2894">LKCSYEGAVALACIFIWLPLSGKFYT</sequence>
<keyword evidence="1" id="KW-1133">Transmembrane helix</keyword>
<dbReference type="EMBL" id="QFQJ01000019">
    <property type="protein sequence ID" value="PZQ92390.1"/>
    <property type="molecule type" value="Genomic_DNA"/>
</dbReference>
<evidence type="ECO:0000313" key="2">
    <source>
        <dbReference type="EMBL" id="PZQ92390.1"/>
    </source>
</evidence>
<dbReference type="AlphaFoldDB" id="A0A2W5U2S2"/>
<gene>
    <name evidence="2" type="ORF">DI542_05410</name>
</gene>